<accession>A0AAV1L665</accession>
<comment type="caution">
    <text evidence="2">The sequence shown here is derived from an EMBL/GenBank/DDBJ whole genome shotgun (WGS) entry which is preliminary data.</text>
</comment>
<proteinExistence type="predicted"/>
<evidence type="ECO:0000313" key="2">
    <source>
        <dbReference type="EMBL" id="CAK1590885.1"/>
    </source>
</evidence>
<dbReference type="PANTHER" id="PTHR10773:SF19">
    <property type="match status" value="1"/>
</dbReference>
<gene>
    <name evidence="2" type="ORF">PARMNEM_LOCUS11192</name>
</gene>
<dbReference type="PANTHER" id="PTHR10773">
    <property type="entry name" value="DNA-DIRECTED RNA POLYMERASES I, II, AND III SUBUNIT RPABC2"/>
    <property type="match status" value="1"/>
</dbReference>
<dbReference type="EMBL" id="CAVLGL010000086">
    <property type="protein sequence ID" value="CAK1590885.1"/>
    <property type="molecule type" value="Genomic_DNA"/>
</dbReference>
<evidence type="ECO:0000256" key="1">
    <source>
        <dbReference type="SAM" id="MobiDB-lite"/>
    </source>
</evidence>
<name>A0AAV1L665_9NEOP</name>
<evidence type="ECO:0000313" key="3">
    <source>
        <dbReference type="Proteomes" id="UP001314205"/>
    </source>
</evidence>
<protein>
    <submittedName>
        <fullName evidence="2">Uncharacterized protein</fullName>
    </submittedName>
</protein>
<sequence>MEVPVAEALPGKEKKRKRQPEKWKANKAKTDRYSAKSLPENITCNHNTKLFACKQLKILDLVHFHRSFYSKPIKHHQDALILKCCSVKKTIRKRPVKNTRKSRDFAIKYTIYAKSLKKASPVFQKVFLNTLKITKYRVQFVMQNFFKSGRIPTEKRGGDHKKQKYAAQRQSVHGFLKSLKYVEAHYCRGSSQQRKYLPNELDVKKLFKLFKQVHPNSPVKPSYFRSIFNEDFNLGFGSPRTDVCSKCIKLQEKLKNENDPSKKSQLMTKKRIHKLRTQAFFKLLKDKKEQMITFSFDFQKNLVLPKVSDQSCYYSRELYLYNFTVVQGSSKDPLNENTTFAYIWIEMNTLKVQTK</sequence>
<feature type="compositionally biased region" description="Basic and acidic residues" evidence="1">
    <location>
        <begin position="20"/>
        <end position="30"/>
    </location>
</feature>
<dbReference type="AlphaFoldDB" id="A0AAV1L665"/>
<reference evidence="2 3" key="1">
    <citation type="submission" date="2023-11" db="EMBL/GenBank/DDBJ databases">
        <authorList>
            <person name="Hedman E."/>
            <person name="Englund M."/>
            <person name="Stromberg M."/>
            <person name="Nyberg Akerstrom W."/>
            <person name="Nylinder S."/>
            <person name="Jareborg N."/>
            <person name="Kallberg Y."/>
            <person name="Kronander E."/>
        </authorList>
    </citation>
    <scope>NUCLEOTIDE SEQUENCE [LARGE SCALE GENOMIC DNA]</scope>
</reference>
<dbReference type="Proteomes" id="UP001314205">
    <property type="component" value="Unassembled WGS sequence"/>
</dbReference>
<feature type="region of interest" description="Disordered" evidence="1">
    <location>
        <begin position="1"/>
        <end position="30"/>
    </location>
</feature>
<keyword evidence="3" id="KW-1185">Reference proteome</keyword>
<organism evidence="2 3">
    <name type="scientific">Parnassius mnemosyne</name>
    <name type="common">clouded apollo</name>
    <dbReference type="NCBI Taxonomy" id="213953"/>
    <lineage>
        <taxon>Eukaryota</taxon>
        <taxon>Metazoa</taxon>
        <taxon>Ecdysozoa</taxon>
        <taxon>Arthropoda</taxon>
        <taxon>Hexapoda</taxon>
        <taxon>Insecta</taxon>
        <taxon>Pterygota</taxon>
        <taxon>Neoptera</taxon>
        <taxon>Endopterygota</taxon>
        <taxon>Lepidoptera</taxon>
        <taxon>Glossata</taxon>
        <taxon>Ditrysia</taxon>
        <taxon>Papilionoidea</taxon>
        <taxon>Papilionidae</taxon>
        <taxon>Parnassiinae</taxon>
        <taxon>Parnassini</taxon>
        <taxon>Parnassius</taxon>
        <taxon>Driopa</taxon>
    </lineage>
</organism>